<feature type="compositionally biased region" description="Low complexity" evidence="1">
    <location>
        <begin position="188"/>
        <end position="202"/>
    </location>
</feature>
<keyword evidence="2" id="KW-0732">Signal</keyword>
<feature type="chain" id="PRO_5043640854" evidence="2">
    <location>
        <begin position="22"/>
        <end position="208"/>
    </location>
</feature>
<keyword evidence="5" id="KW-1185">Reference proteome</keyword>
<comment type="caution">
    <text evidence="4">The sequence shown here is derived from an EMBL/GenBank/DDBJ whole genome shotgun (WGS) entry which is preliminary data.</text>
</comment>
<dbReference type="PANTHER" id="PTHR22801:SF63">
    <property type="entry name" value="C-TYPE LECTIN DOMAIN-CONTAINING PROTEIN"/>
    <property type="match status" value="1"/>
</dbReference>
<dbReference type="Gene3D" id="3.10.100.10">
    <property type="entry name" value="Mannose-Binding Protein A, subunit A"/>
    <property type="match status" value="1"/>
</dbReference>
<dbReference type="Pfam" id="PF00059">
    <property type="entry name" value="Lectin_C"/>
    <property type="match status" value="1"/>
</dbReference>
<dbReference type="InterPro" id="IPR016186">
    <property type="entry name" value="C-type_lectin-like/link_sf"/>
</dbReference>
<feature type="domain" description="C-type lectin" evidence="3">
    <location>
        <begin position="43"/>
        <end position="163"/>
    </location>
</feature>
<dbReference type="InterPro" id="IPR016187">
    <property type="entry name" value="CTDL_fold"/>
</dbReference>
<feature type="signal peptide" evidence="2">
    <location>
        <begin position="1"/>
        <end position="21"/>
    </location>
</feature>
<dbReference type="CDD" id="cd00037">
    <property type="entry name" value="CLECT"/>
    <property type="match status" value="1"/>
</dbReference>
<dbReference type="InterPro" id="IPR001304">
    <property type="entry name" value="C-type_lectin-like"/>
</dbReference>
<dbReference type="InterPro" id="IPR050801">
    <property type="entry name" value="Ca-Dep_Lectins_ImmuneDev"/>
</dbReference>
<proteinExistence type="predicted"/>
<dbReference type="PROSITE" id="PS50041">
    <property type="entry name" value="C_TYPE_LECTIN_2"/>
    <property type="match status" value="1"/>
</dbReference>
<organism evidence="4 5">
    <name type="scientific">Plakobranchus ocellatus</name>
    <dbReference type="NCBI Taxonomy" id="259542"/>
    <lineage>
        <taxon>Eukaryota</taxon>
        <taxon>Metazoa</taxon>
        <taxon>Spiralia</taxon>
        <taxon>Lophotrochozoa</taxon>
        <taxon>Mollusca</taxon>
        <taxon>Gastropoda</taxon>
        <taxon>Heterobranchia</taxon>
        <taxon>Euthyneura</taxon>
        <taxon>Panpulmonata</taxon>
        <taxon>Sacoglossa</taxon>
        <taxon>Placobranchoidea</taxon>
        <taxon>Plakobranchidae</taxon>
        <taxon>Plakobranchus</taxon>
    </lineage>
</organism>
<evidence type="ECO:0000256" key="2">
    <source>
        <dbReference type="SAM" id="SignalP"/>
    </source>
</evidence>
<dbReference type="EMBL" id="BLXT01006100">
    <property type="protein sequence ID" value="GFO28963.1"/>
    <property type="molecule type" value="Genomic_DNA"/>
</dbReference>
<evidence type="ECO:0000313" key="4">
    <source>
        <dbReference type="EMBL" id="GFO28963.1"/>
    </source>
</evidence>
<protein>
    <submittedName>
        <fullName evidence="4">Collectin-10</fullName>
    </submittedName>
</protein>
<dbReference type="SUPFAM" id="SSF56436">
    <property type="entry name" value="C-type lectin-like"/>
    <property type="match status" value="1"/>
</dbReference>
<evidence type="ECO:0000256" key="1">
    <source>
        <dbReference type="SAM" id="MobiDB-lite"/>
    </source>
</evidence>
<name>A0AAV4CDC4_9GAST</name>
<feature type="region of interest" description="Disordered" evidence="1">
    <location>
        <begin position="187"/>
        <end position="208"/>
    </location>
</feature>
<accession>A0AAV4CDC4</accession>
<evidence type="ECO:0000259" key="3">
    <source>
        <dbReference type="PROSITE" id="PS50041"/>
    </source>
</evidence>
<dbReference type="SMART" id="SM00034">
    <property type="entry name" value="CLECT"/>
    <property type="match status" value="1"/>
</dbReference>
<dbReference type="PANTHER" id="PTHR22801">
    <property type="entry name" value="LITHOSTATHINE"/>
    <property type="match status" value="1"/>
</dbReference>
<gene>
    <name evidence="4" type="ORF">PoB_005546800</name>
</gene>
<dbReference type="AlphaFoldDB" id="A0AAV4CDC4"/>
<reference evidence="4 5" key="1">
    <citation type="journal article" date="2021" name="Elife">
        <title>Chloroplast acquisition without the gene transfer in kleptoplastic sea slugs, Plakobranchus ocellatus.</title>
        <authorList>
            <person name="Maeda T."/>
            <person name="Takahashi S."/>
            <person name="Yoshida T."/>
            <person name="Shimamura S."/>
            <person name="Takaki Y."/>
            <person name="Nagai Y."/>
            <person name="Toyoda A."/>
            <person name="Suzuki Y."/>
            <person name="Arimoto A."/>
            <person name="Ishii H."/>
            <person name="Satoh N."/>
            <person name="Nishiyama T."/>
            <person name="Hasebe M."/>
            <person name="Maruyama T."/>
            <person name="Minagawa J."/>
            <person name="Obokata J."/>
            <person name="Shigenobu S."/>
        </authorList>
    </citation>
    <scope>NUCLEOTIDE SEQUENCE [LARGE SCALE GENOMIC DNA]</scope>
</reference>
<evidence type="ECO:0000313" key="5">
    <source>
        <dbReference type="Proteomes" id="UP000735302"/>
    </source>
</evidence>
<sequence>MLKIALVVVATVFICADTALAGSVEDVCPRRLLLVGKRYLEVLGNKCYKFHVYSSSELQYWDAQSRCELNFGNLAMPKTKEINDFLVDALSKYDITDEVFIGLDDMNTEGEFRWKDGSKLETPNFYENFAPGTGISRTKDSRNNDCVTLNPVTNTWQDIDCRRSFLRRITDFKKERHYICEYEGENVDAAGSDDAPGAASADTDVVDS</sequence>
<dbReference type="Proteomes" id="UP000735302">
    <property type="component" value="Unassembled WGS sequence"/>
</dbReference>